<comment type="subcellular location">
    <subcellularLocation>
        <location evidence="1 7">Cell membrane</location>
        <topology evidence="1 7">Multi-pass membrane protein</topology>
    </subcellularLocation>
</comment>
<evidence type="ECO:0000256" key="6">
    <source>
        <dbReference type="ARBA" id="ARBA00023136"/>
    </source>
</evidence>
<evidence type="ECO:0000313" key="10">
    <source>
        <dbReference type="Proteomes" id="UP000000845"/>
    </source>
</evidence>
<dbReference type="Proteomes" id="UP000000845">
    <property type="component" value="Chromosome"/>
</dbReference>
<dbReference type="PANTHER" id="PTHR30450">
    <property type="entry name" value="ABC TRANSPORTER PERMEASE"/>
    <property type="match status" value="1"/>
</dbReference>
<comment type="similarity">
    <text evidence="7">Belongs to the binding-protein-dependent transport system permease family.</text>
</comment>
<reference evidence="10" key="1">
    <citation type="submission" date="2009-09" db="EMBL/GenBank/DDBJ databases">
        <title>The complete chromosome of Sebaldella termitidis ATCC 33386.</title>
        <authorList>
            <consortium name="US DOE Joint Genome Institute (JGI-PGF)"/>
            <person name="Lucas S."/>
            <person name="Copeland A."/>
            <person name="Lapidus A."/>
            <person name="Glavina del Rio T."/>
            <person name="Dalin E."/>
            <person name="Tice H."/>
            <person name="Bruce D."/>
            <person name="Goodwin L."/>
            <person name="Pitluck S."/>
            <person name="Kyrpides N."/>
            <person name="Mavromatis K."/>
            <person name="Ivanova N."/>
            <person name="Mikhailova N."/>
            <person name="Sims D."/>
            <person name="Meincke L."/>
            <person name="Brettin T."/>
            <person name="Detter J.C."/>
            <person name="Han C."/>
            <person name="Larimer F."/>
            <person name="Land M."/>
            <person name="Hauser L."/>
            <person name="Markowitz V."/>
            <person name="Cheng J.F."/>
            <person name="Hugenholtz P."/>
            <person name="Woyke T."/>
            <person name="Wu D."/>
            <person name="Eisen J.A."/>
        </authorList>
    </citation>
    <scope>NUCLEOTIDE SEQUENCE [LARGE SCALE GENOMIC DNA]</scope>
    <source>
        <strain evidence="10">ATCC 33386 / NCTC 11300</strain>
    </source>
</reference>
<evidence type="ECO:0000259" key="8">
    <source>
        <dbReference type="PROSITE" id="PS50928"/>
    </source>
</evidence>
<evidence type="ECO:0000256" key="1">
    <source>
        <dbReference type="ARBA" id="ARBA00004651"/>
    </source>
</evidence>
<dbReference type="HOGENOM" id="CLU_077375_0_1_0"/>
<dbReference type="AlphaFoldDB" id="D1AK62"/>
<feature type="domain" description="ABC transmembrane type-1" evidence="8">
    <location>
        <begin position="18"/>
        <end position="213"/>
    </location>
</feature>
<keyword evidence="3" id="KW-1003">Cell membrane</keyword>
<dbReference type="Gene3D" id="1.10.3720.10">
    <property type="entry name" value="MetI-like"/>
    <property type="match status" value="1"/>
</dbReference>
<dbReference type="CDD" id="cd06261">
    <property type="entry name" value="TM_PBP2"/>
    <property type="match status" value="1"/>
</dbReference>
<protein>
    <submittedName>
        <fullName evidence="9">Binding-protein-dependent transport systems inner membrane component</fullName>
    </submittedName>
</protein>
<evidence type="ECO:0000313" key="9">
    <source>
        <dbReference type="EMBL" id="ACZ08978.1"/>
    </source>
</evidence>
<dbReference type="EMBL" id="CP001739">
    <property type="protein sequence ID" value="ACZ08978.1"/>
    <property type="molecule type" value="Genomic_DNA"/>
</dbReference>
<dbReference type="InterPro" id="IPR000515">
    <property type="entry name" value="MetI-like"/>
</dbReference>
<evidence type="ECO:0000256" key="7">
    <source>
        <dbReference type="RuleBase" id="RU363032"/>
    </source>
</evidence>
<dbReference type="PANTHER" id="PTHR30450:SF1">
    <property type="entry name" value="D-METHIONINE TRANSPORT SYSTEM PERMEASE PROTEIN METI-RELATED"/>
    <property type="match status" value="1"/>
</dbReference>
<evidence type="ECO:0000256" key="4">
    <source>
        <dbReference type="ARBA" id="ARBA00022692"/>
    </source>
</evidence>
<feature type="transmembrane region" description="Helical" evidence="7">
    <location>
        <begin position="194"/>
        <end position="217"/>
    </location>
</feature>
<keyword evidence="5 7" id="KW-1133">Transmembrane helix</keyword>
<keyword evidence="4 7" id="KW-0812">Transmembrane</keyword>
<reference evidence="9 10" key="2">
    <citation type="journal article" date="2010" name="Stand. Genomic Sci.">
        <title>Complete genome sequence of Sebaldella termitidis type strain (NCTC 11300).</title>
        <authorList>
            <person name="Harmon-Smith M."/>
            <person name="Celia L."/>
            <person name="Chertkov O."/>
            <person name="Lapidus A."/>
            <person name="Copeland A."/>
            <person name="Glavina Del Rio T."/>
            <person name="Nolan M."/>
            <person name="Lucas S."/>
            <person name="Tice H."/>
            <person name="Cheng J.F."/>
            <person name="Han C."/>
            <person name="Detter J.C."/>
            <person name="Bruce D."/>
            <person name="Goodwin L."/>
            <person name="Pitluck S."/>
            <person name="Pati A."/>
            <person name="Liolios K."/>
            <person name="Ivanova N."/>
            <person name="Mavromatis K."/>
            <person name="Mikhailova N."/>
            <person name="Chen A."/>
            <person name="Palaniappan K."/>
            <person name="Land M."/>
            <person name="Hauser L."/>
            <person name="Chang Y.J."/>
            <person name="Jeffries C.D."/>
            <person name="Brettin T."/>
            <person name="Goker M."/>
            <person name="Beck B."/>
            <person name="Bristow J."/>
            <person name="Eisen J.A."/>
            <person name="Markowitz V."/>
            <person name="Hugenholtz P."/>
            <person name="Kyrpides N.C."/>
            <person name="Klenk H.P."/>
            <person name="Chen F."/>
        </authorList>
    </citation>
    <scope>NUCLEOTIDE SEQUENCE [LARGE SCALE GENOMIC DNA]</scope>
    <source>
        <strain evidence="10">ATCC 33386 / NCTC 11300</strain>
    </source>
</reference>
<dbReference type="RefSeq" id="WP_012861572.1">
    <property type="nucleotide sequence ID" value="NC_013517.1"/>
</dbReference>
<dbReference type="InterPro" id="IPR035906">
    <property type="entry name" value="MetI-like_sf"/>
</dbReference>
<dbReference type="GO" id="GO:0005886">
    <property type="term" value="C:plasma membrane"/>
    <property type="evidence" value="ECO:0007669"/>
    <property type="project" value="UniProtKB-SubCell"/>
</dbReference>
<sequence length="226" mass="24551">MQFDWAEFFNFGNMLIPLWETVYMVLISMFFALLIGMPLGVLLVTSSENHIAPNRSLNKILDIILINITRSIPFIILMVVLIPIARGIIGKSFGNEAFIVYLALGSAPFVARVIEGALNEVDKGLIEASKSLGATNFHIITKVMLPEALPSLIHGMVLALITLIGYSAMAGIVGGGGLGNQAVVAGFQNSNPAIIWKATLIIILLVQVIQFFGNLIVKKIYKKRGK</sequence>
<accession>D1AK62</accession>
<feature type="transmembrane region" description="Helical" evidence="7">
    <location>
        <begin position="152"/>
        <end position="174"/>
    </location>
</feature>
<evidence type="ECO:0000256" key="5">
    <source>
        <dbReference type="ARBA" id="ARBA00022989"/>
    </source>
</evidence>
<evidence type="ECO:0000256" key="2">
    <source>
        <dbReference type="ARBA" id="ARBA00022448"/>
    </source>
</evidence>
<keyword evidence="10" id="KW-1185">Reference proteome</keyword>
<feature type="transmembrane region" description="Helical" evidence="7">
    <location>
        <begin position="64"/>
        <end position="85"/>
    </location>
</feature>
<proteinExistence type="inferred from homology"/>
<dbReference type="InterPro" id="IPR051322">
    <property type="entry name" value="AA_ABC_Transporter_Permease"/>
</dbReference>
<dbReference type="KEGG" id="str:Sterm_2124"/>
<keyword evidence="6 7" id="KW-0472">Membrane</keyword>
<name>D1AK62_SEBTE</name>
<dbReference type="PROSITE" id="PS50928">
    <property type="entry name" value="ABC_TM1"/>
    <property type="match status" value="1"/>
</dbReference>
<organism evidence="9 10">
    <name type="scientific">Sebaldella termitidis (strain ATCC 33386 / NCTC 11300)</name>
    <dbReference type="NCBI Taxonomy" id="526218"/>
    <lineage>
        <taxon>Bacteria</taxon>
        <taxon>Fusobacteriati</taxon>
        <taxon>Fusobacteriota</taxon>
        <taxon>Fusobacteriia</taxon>
        <taxon>Fusobacteriales</taxon>
        <taxon>Leptotrichiaceae</taxon>
        <taxon>Sebaldella</taxon>
    </lineage>
</organism>
<evidence type="ECO:0000256" key="3">
    <source>
        <dbReference type="ARBA" id="ARBA00022475"/>
    </source>
</evidence>
<dbReference type="SUPFAM" id="SSF161098">
    <property type="entry name" value="MetI-like"/>
    <property type="match status" value="1"/>
</dbReference>
<feature type="transmembrane region" description="Helical" evidence="7">
    <location>
        <begin position="22"/>
        <end position="44"/>
    </location>
</feature>
<dbReference type="GO" id="GO:0048473">
    <property type="term" value="P:D-methionine transmembrane transport"/>
    <property type="evidence" value="ECO:0007669"/>
    <property type="project" value="TreeGrafter"/>
</dbReference>
<dbReference type="Pfam" id="PF00528">
    <property type="entry name" value="BPD_transp_1"/>
    <property type="match status" value="1"/>
</dbReference>
<dbReference type="eggNOG" id="COG2011">
    <property type="taxonomic scope" value="Bacteria"/>
</dbReference>
<gene>
    <name evidence="9" type="ordered locus">Sterm_2124</name>
</gene>
<keyword evidence="2 7" id="KW-0813">Transport</keyword>
<dbReference type="STRING" id="526218.Sterm_2124"/>